<dbReference type="Pfam" id="PF12697">
    <property type="entry name" value="Abhydrolase_6"/>
    <property type="match status" value="1"/>
</dbReference>
<keyword evidence="3" id="KW-1185">Reference proteome</keyword>
<dbReference type="GO" id="GO:0016020">
    <property type="term" value="C:membrane"/>
    <property type="evidence" value="ECO:0007669"/>
    <property type="project" value="TreeGrafter"/>
</dbReference>
<sequence length="356" mass="38033">MQLLPGVRSVVVPTDRLEVHLVEYGPEDGVPVVMVHGNLSTGRFFEHLSPGAPEGYRIVAPDMRGFGDTESLPLDATRGLADWADDVAALLRALGIERPVHLLGWSTAGAAIVDFAIEHPVASLTFLDPVSPYGFGGVRADGTPCFPDWAGSGGGIVNPEVVRRIAEGDDTTESPFSIRSVMRTAYWLESHTEPREDLFVAEVLKTVTGADNYPGDATPSPNWPGTAPGTTGIINALSPKYCNWTRVVDLDPKPPVLWTHGAEDSVVSDTSMQDLGTLGELGYVPGWPGADVFGSQPMVSQIREVLGRYGAAGGRVRTEIVPGAGHSPHLEQQELWQSVFWEFVGAAERGATTTIG</sequence>
<dbReference type="OrthoDB" id="2987348at2"/>
<dbReference type="RefSeq" id="WP_147115815.1">
    <property type="nucleotide sequence ID" value="NZ_BJVJ01000126.1"/>
</dbReference>
<dbReference type="Proteomes" id="UP000321685">
    <property type="component" value="Unassembled WGS sequence"/>
</dbReference>
<keyword evidence="2" id="KW-0378">Hydrolase</keyword>
<dbReference type="InterPro" id="IPR000639">
    <property type="entry name" value="Epox_hydrolase-like"/>
</dbReference>
<protein>
    <submittedName>
        <fullName evidence="2">Alpha/beta hydrolase</fullName>
    </submittedName>
</protein>
<comment type="caution">
    <text evidence="2">The sequence shown here is derived from an EMBL/GenBank/DDBJ whole genome shotgun (WGS) entry which is preliminary data.</text>
</comment>
<dbReference type="GO" id="GO:0016787">
    <property type="term" value="F:hydrolase activity"/>
    <property type="evidence" value="ECO:0007669"/>
    <property type="project" value="UniProtKB-KW"/>
</dbReference>
<proteinExistence type="predicted"/>
<feature type="domain" description="AB hydrolase-1" evidence="1">
    <location>
        <begin position="32"/>
        <end position="333"/>
    </location>
</feature>
<name>A0A511DRW0_9PSEU</name>
<dbReference type="AlphaFoldDB" id="A0A511DRW0"/>
<reference evidence="2 3" key="1">
    <citation type="submission" date="2019-07" db="EMBL/GenBank/DDBJ databases">
        <title>Whole genome shotgun sequence of Pseudonocardia sulfidoxydans NBRC 16205.</title>
        <authorList>
            <person name="Hosoyama A."/>
            <person name="Uohara A."/>
            <person name="Ohji S."/>
            <person name="Ichikawa N."/>
        </authorList>
    </citation>
    <scope>NUCLEOTIDE SEQUENCE [LARGE SCALE GENOMIC DNA]</scope>
    <source>
        <strain evidence="2 3">NBRC 16205</strain>
    </source>
</reference>
<dbReference type="SUPFAM" id="SSF53474">
    <property type="entry name" value="alpha/beta-Hydrolases"/>
    <property type="match status" value="1"/>
</dbReference>
<organism evidence="2 3">
    <name type="scientific">Pseudonocardia sulfidoxydans NBRC 16205</name>
    <dbReference type="NCBI Taxonomy" id="1223511"/>
    <lineage>
        <taxon>Bacteria</taxon>
        <taxon>Bacillati</taxon>
        <taxon>Actinomycetota</taxon>
        <taxon>Actinomycetes</taxon>
        <taxon>Pseudonocardiales</taxon>
        <taxon>Pseudonocardiaceae</taxon>
        <taxon>Pseudonocardia</taxon>
    </lineage>
</organism>
<dbReference type="Gene3D" id="3.40.50.1820">
    <property type="entry name" value="alpha/beta hydrolase"/>
    <property type="match status" value="1"/>
</dbReference>
<dbReference type="PRINTS" id="PR00111">
    <property type="entry name" value="ABHYDROLASE"/>
</dbReference>
<dbReference type="PRINTS" id="PR00412">
    <property type="entry name" value="EPOXHYDRLASE"/>
</dbReference>
<evidence type="ECO:0000313" key="2">
    <source>
        <dbReference type="EMBL" id="GEL26953.1"/>
    </source>
</evidence>
<evidence type="ECO:0000313" key="3">
    <source>
        <dbReference type="Proteomes" id="UP000321685"/>
    </source>
</evidence>
<dbReference type="InterPro" id="IPR050266">
    <property type="entry name" value="AB_hydrolase_sf"/>
</dbReference>
<dbReference type="EMBL" id="BJVJ01000126">
    <property type="protein sequence ID" value="GEL26953.1"/>
    <property type="molecule type" value="Genomic_DNA"/>
</dbReference>
<accession>A0A511DRW0</accession>
<gene>
    <name evidence="2" type="ORF">PSU4_59070</name>
</gene>
<evidence type="ECO:0000259" key="1">
    <source>
        <dbReference type="Pfam" id="PF12697"/>
    </source>
</evidence>
<dbReference type="InterPro" id="IPR000073">
    <property type="entry name" value="AB_hydrolase_1"/>
</dbReference>
<dbReference type="PANTHER" id="PTHR43798:SF33">
    <property type="entry name" value="HYDROLASE, PUTATIVE (AFU_ORTHOLOGUE AFUA_2G14860)-RELATED"/>
    <property type="match status" value="1"/>
</dbReference>
<dbReference type="InterPro" id="IPR029058">
    <property type="entry name" value="AB_hydrolase_fold"/>
</dbReference>
<dbReference type="PANTHER" id="PTHR43798">
    <property type="entry name" value="MONOACYLGLYCEROL LIPASE"/>
    <property type="match status" value="1"/>
</dbReference>